<evidence type="ECO:0000256" key="2">
    <source>
        <dbReference type="SAM" id="MobiDB-lite"/>
    </source>
</evidence>
<feature type="compositionally biased region" description="Polar residues" evidence="2">
    <location>
        <begin position="359"/>
        <end position="368"/>
    </location>
</feature>
<dbReference type="PANTHER" id="PTHR24074">
    <property type="entry name" value="CO-CHAPERONE PROTEIN DJLA"/>
    <property type="match status" value="1"/>
</dbReference>
<dbReference type="OrthoDB" id="442087at2759"/>
<organism evidence="4 5">
    <name type="scientific">Aspergillus heteromorphus CBS 117.55</name>
    <dbReference type="NCBI Taxonomy" id="1448321"/>
    <lineage>
        <taxon>Eukaryota</taxon>
        <taxon>Fungi</taxon>
        <taxon>Dikarya</taxon>
        <taxon>Ascomycota</taxon>
        <taxon>Pezizomycotina</taxon>
        <taxon>Eurotiomycetes</taxon>
        <taxon>Eurotiomycetidae</taxon>
        <taxon>Eurotiales</taxon>
        <taxon>Aspergillaceae</taxon>
        <taxon>Aspergillus</taxon>
        <taxon>Aspergillus subgen. Circumdati</taxon>
    </lineage>
</organism>
<evidence type="ECO:0000313" key="4">
    <source>
        <dbReference type="EMBL" id="PWY87002.1"/>
    </source>
</evidence>
<protein>
    <submittedName>
        <fullName evidence="4">DnaJ-domain-containing protein</fullName>
    </submittedName>
</protein>
<dbReference type="InterPro" id="IPR001623">
    <property type="entry name" value="DnaJ_domain"/>
</dbReference>
<feature type="domain" description="J" evidence="3">
    <location>
        <begin position="9"/>
        <end position="83"/>
    </location>
</feature>
<feature type="coiled-coil region" evidence="1">
    <location>
        <begin position="150"/>
        <end position="180"/>
    </location>
</feature>
<dbReference type="CDD" id="cd06257">
    <property type="entry name" value="DnaJ"/>
    <property type="match status" value="1"/>
</dbReference>
<dbReference type="AlphaFoldDB" id="A0A317WP41"/>
<gene>
    <name evidence="4" type="ORF">BO70DRAFT_427992</name>
</gene>
<dbReference type="VEuPathDB" id="FungiDB:BO70DRAFT_427992"/>
<feature type="compositionally biased region" description="Basic and acidic residues" evidence="2">
    <location>
        <begin position="231"/>
        <end position="242"/>
    </location>
</feature>
<dbReference type="STRING" id="1448321.A0A317WP41"/>
<dbReference type="PROSITE" id="PS50076">
    <property type="entry name" value="DNAJ_2"/>
    <property type="match status" value="1"/>
</dbReference>
<keyword evidence="5" id="KW-1185">Reference proteome</keyword>
<sequence length="605" mass="67872">MFSPSPFTNYYTILGISHNSTMRDINSAYKKLALKHHPDKQGGGVGNANTSCEEASHDEFQKIQQAIETLRDPTLKQNHDDALRRAGYRFYKTKQDAQGGDGDDDEYIWDSGDYSTRYGYNFHNRFERYMFSYGNSVHMDPFSPQSMEEKARAQAEIRFGEQLRREVEEAERVAAERKAAGLDPEEAYGAGAAEGSGAFSGPTDYEEILEEMRNESCVREKKRREAMRANVQRDEERLRNGDGDDDDVGDCDEFARGFDYGTYWRCERVAASDDGDRYEGSWDGSDDEEGYEGEYYEDDAEDEGDGGQEGAGEYDGEDEGDGEEDDEDDENGEEVNDEAQDSHTNDDEDEDEDEDGPAPQQQATNFETPNGAGDNHSPPNEEDGRDYYDDEDYYDRNEDDCNYNYMWTCKNGEKQAADNLSTSEHSSAYVTADDTVTESLGDAGAGIGISQDNDKYSSCSTDNDSSSFYDLSDGNSFPDETEDVTTAKLSLDNIKIDHEYFAPFLGHFIAKLSHPSARYTSQDLLAELRGMIMEVYCGWLEAVRLNLPDAKPLEKGLDPKECPHLGSWAKTLGQTECETCHLWDPMYTLACPGCGTKACVGCRFH</sequence>
<dbReference type="Proteomes" id="UP000247233">
    <property type="component" value="Unassembled WGS sequence"/>
</dbReference>
<feature type="region of interest" description="Disordered" evidence="2">
    <location>
        <begin position="214"/>
        <end position="250"/>
    </location>
</feature>
<dbReference type="SUPFAM" id="SSF46565">
    <property type="entry name" value="Chaperone J-domain"/>
    <property type="match status" value="1"/>
</dbReference>
<dbReference type="InterPro" id="IPR050817">
    <property type="entry name" value="DjlA_DnaK_co-chaperone"/>
</dbReference>
<dbReference type="EMBL" id="MSFL01000007">
    <property type="protein sequence ID" value="PWY87002.1"/>
    <property type="molecule type" value="Genomic_DNA"/>
</dbReference>
<feature type="compositionally biased region" description="Acidic residues" evidence="2">
    <location>
        <begin position="284"/>
        <end position="339"/>
    </location>
</feature>
<proteinExistence type="predicted"/>
<accession>A0A317WP41</accession>
<keyword evidence="1" id="KW-0175">Coiled coil</keyword>
<feature type="region of interest" description="Disordered" evidence="2">
    <location>
        <begin position="269"/>
        <end position="393"/>
    </location>
</feature>
<evidence type="ECO:0000256" key="1">
    <source>
        <dbReference type="SAM" id="Coils"/>
    </source>
</evidence>
<dbReference type="Gene3D" id="1.10.287.110">
    <property type="entry name" value="DnaJ domain"/>
    <property type="match status" value="1"/>
</dbReference>
<dbReference type="InterPro" id="IPR036869">
    <property type="entry name" value="J_dom_sf"/>
</dbReference>
<comment type="caution">
    <text evidence="4">The sequence shown here is derived from an EMBL/GenBank/DDBJ whole genome shotgun (WGS) entry which is preliminary data.</text>
</comment>
<reference evidence="4 5" key="1">
    <citation type="submission" date="2016-12" db="EMBL/GenBank/DDBJ databases">
        <title>The genomes of Aspergillus section Nigri reveals drivers in fungal speciation.</title>
        <authorList>
            <consortium name="DOE Joint Genome Institute"/>
            <person name="Vesth T.C."/>
            <person name="Nybo J."/>
            <person name="Theobald S."/>
            <person name="Brandl J."/>
            <person name="Frisvad J.C."/>
            <person name="Nielsen K.F."/>
            <person name="Lyhne E.K."/>
            <person name="Kogle M.E."/>
            <person name="Kuo A."/>
            <person name="Riley R."/>
            <person name="Clum A."/>
            <person name="Nolan M."/>
            <person name="Lipzen A."/>
            <person name="Salamov A."/>
            <person name="Henrissat B."/>
            <person name="Wiebenga A."/>
            <person name="De Vries R.P."/>
            <person name="Grigoriev I.V."/>
            <person name="Mortensen U.H."/>
            <person name="Andersen M.R."/>
            <person name="Baker S.E."/>
        </authorList>
    </citation>
    <scope>NUCLEOTIDE SEQUENCE [LARGE SCALE GENOMIC DNA]</scope>
    <source>
        <strain evidence="4 5">CBS 117.55</strain>
    </source>
</reference>
<feature type="compositionally biased region" description="Acidic residues" evidence="2">
    <location>
        <begin position="380"/>
        <end position="393"/>
    </location>
</feature>
<dbReference type="PRINTS" id="PR00625">
    <property type="entry name" value="JDOMAIN"/>
</dbReference>
<evidence type="ECO:0000313" key="5">
    <source>
        <dbReference type="Proteomes" id="UP000247233"/>
    </source>
</evidence>
<name>A0A317WP41_9EURO</name>
<feature type="compositionally biased region" description="Basic and acidic residues" evidence="2">
    <location>
        <begin position="269"/>
        <end position="280"/>
    </location>
</feature>
<evidence type="ECO:0000259" key="3">
    <source>
        <dbReference type="PROSITE" id="PS50076"/>
    </source>
</evidence>
<feature type="compositionally biased region" description="Acidic residues" evidence="2">
    <location>
        <begin position="346"/>
        <end position="356"/>
    </location>
</feature>
<dbReference type="SMART" id="SM00271">
    <property type="entry name" value="DnaJ"/>
    <property type="match status" value="1"/>
</dbReference>
<dbReference type="Pfam" id="PF00226">
    <property type="entry name" value="DnaJ"/>
    <property type="match status" value="1"/>
</dbReference>
<dbReference type="GeneID" id="37070164"/>
<dbReference type="RefSeq" id="XP_025401234.1">
    <property type="nucleotide sequence ID" value="XM_025547927.1"/>
</dbReference>